<dbReference type="SUPFAM" id="SSF56784">
    <property type="entry name" value="HAD-like"/>
    <property type="match status" value="2"/>
</dbReference>
<keyword evidence="4" id="KW-0460">Magnesium</keyword>
<evidence type="ECO:0000256" key="4">
    <source>
        <dbReference type="ARBA" id="ARBA00022842"/>
    </source>
</evidence>
<comment type="cofactor">
    <cofactor evidence="1">
        <name>Mg(2+)</name>
        <dbReference type="ChEBI" id="CHEBI:18420"/>
    </cofactor>
</comment>
<dbReference type="CDD" id="cd07505">
    <property type="entry name" value="HAD_BPGM-like"/>
    <property type="match status" value="2"/>
</dbReference>
<dbReference type="PRINTS" id="PR00413">
    <property type="entry name" value="HADHALOGNASE"/>
</dbReference>
<keyword evidence="3" id="KW-0479">Metal-binding</keyword>
<dbReference type="Pfam" id="PF00702">
    <property type="entry name" value="Hydrolase"/>
    <property type="match status" value="1"/>
</dbReference>
<organism evidence="7 8">
    <name type="scientific">Kocuria coralli</name>
    <dbReference type="NCBI Taxonomy" id="1461025"/>
    <lineage>
        <taxon>Bacteria</taxon>
        <taxon>Bacillati</taxon>
        <taxon>Actinomycetota</taxon>
        <taxon>Actinomycetes</taxon>
        <taxon>Micrococcales</taxon>
        <taxon>Micrococcaceae</taxon>
        <taxon>Kocuria</taxon>
    </lineage>
</organism>
<dbReference type="InterPro" id="IPR051600">
    <property type="entry name" value="Beta-PGM-like"/>
</dbReference>
<dbReference type="PANTHER" id="PTHR46193:SF18">
    <property type="entry name" value="HEXITOL PHOSPHATASE B"/>
    <property type="match status" value="1"/>
</dbReference>
<reference evidence="7 8" key="1">
    <citation type="submission" date="2019-05" db="EMBL/GenBank/DDBJ databases">
        <title>Kocuria coralli sp. nov., a novel actinobacterium isolated from coral reef seawater.</title>
        <authorList>
            <person name="Li J."/>
        </authorList>
    </citation>
    <scope>NUCLEOTIDE SEQUENCE [LARGE SCALE GENOMIC DNA]</scope>
    <source>
        <strain evidence="7 8">SCSIO 13007</strain>
    </source>
</reference>
<dbReference type="AlphaFoldDB" id="A0A5J5L2L4"/>
<dbReference type="InterPro" id="IPR036412">
    <property type="entry name" value="HAD-like_sf"/>
</dbReference>
<evidence type="ECO:0000313" key="8">
    <source>
        <dbReference type="Proteomes" id="UP000325957"/>
    </source>
</evidence>
<dbReference type="RefSeq" id="WP_158032761.1">
    <property type="nucleotide sequence ID" value="NZ_ML708611.1"/>
</dbReference>
<dbReference type="InterPro" id="IPR006439">
    <property type="entry name" value="HAD-SF_hydro_IA"/>
</dbReference>
<evidence type="ECO:0000256" key="6">
    <source>
        <dbReference type="SAM" id="MobiDB-lite"/>
    </source>
</evidence>
<comment type="caution">
    <text evidence="7">The sequence shown here is derived from an EMBL/GenBank/DDBJ whole genome shotgun (WGS) entry which is preliminary data.</text>
</comment>
<name>A0A5J5L2L4_9MICC</name>
<evidence type="ECO:0000313" key="7">
    <source>
        <dbReference type="EMBL" id="KAA9395336.1"/>
    </source>
</evidence>
<dbReference type="Pfam" id="PF13419">
    <property type="entry name" value="HAD_2"/>
    <property type="match status" value="1"/>
</dbReference>
<dbReference type="NCBIfam" id="TIGR01509">
    <property type="entry name" value="HAD-SF-IA-v3"/>
    <property type="match status" value="2"/>
</dbReference>
<dbReference type="OrthoDB" id="9797743at2"/>
<evidence type="ECO:0000256" key="3">
    <source>
        <dbReference type="ARBA" id="ARBA00022723"/>
    </source>
</evidence>
<feature type="region of interest" description="Disordered" evidence="6">
    <location>
        <begin position="440"/>
        <end position="473"/>
    </location>
</feature>
<dbReference type="PANTHER" id="PTHR46193">
    <property type="entry name" value="6-PHOSPHOGLUCONATE PHOSPHATASE"/>
    <property type="match status" value="1"/>
</dbReference>
<evidence type="ECO:0000256" key="1">
    <source>
        <dbReference type="ARBA" id="ARBA00001946"/>
    </source>
</evidence>
<sequence length="473" mass="50761">MPARPFPQAVLFDHDGTLVDTEPVWGRAKARFATELGGTWSETDTMETIGRPAQETIDRLRANGVKSLDDEAMITGLLRFSELELRSHTLRLLPGMPELLEEIAQAGLPTAIVTNATEEIARHTATLGPEGLFDVIIGNEEAAKGVSPKPSPEGYLEAARRLRVDPSECVAIEDSPSGVAAAQAAGMVVVVVPGAVPVAEDQGTVHVNDHRQVTLSLLEWLDPRNASWPKAVLLDHDGTTVNTEPEWATAKRAVAAELGLDWSTEDDHEGLGQTVQYSAQMMIDRGAEGEVQEITDRIGAKVVEAIQEDIPLIDGIPELMEQLRREQLPAALVTNALASVVTTTATALSENIRAVVSREDVTNPKPHPDPYLMAAERLMTAPEDCVALEDSQAGAQSAVAAGMPAVLVPGDKPVPWEPGFVPVDAHTKVTLERLRQIGPLLPDLPRADGPPSDELPSGTSRRPAGELLRVNRD</sequence>
<comment type="similarity">
    <text evidence="2">Belongs to the HAD-like hydrolase superfamily. CbbY/CbbZ/Gph/YieH family.</text>
</comment>
<proteinExistence type="inferred from homology"/>
<keyword evidence="5" id="KW-0119">Carbohydrate metabolism</keyword>
<dbReference type="GO" id="GO:0003824">
    <property type="term" value="F:catalytic activity"/>
    <property type="evidence" value="ECO:0007669"/>
    <property type="project" value="UniProtKB-ARBA"/>
</dbReference>
<dbReference type="InterPro" id="IPR041492">
    <property type="entry name" value="HAD_2"/>
</dbReference>
<dbReference type="InterPro" id="IPR023214">
    <property type="entry name" value="HAD_sf"/>
</dbReference>
<dbReference type="EMBL" id="SZWF01000002">
    <property type="protein sequence ID" value="KAA9395336.1"/>
    <property type="molecule type" value="Genomic_DNA"/>
</dbReference>
<evidence type="ECO:0000256" key="5">
    <source>
        <dbReference type="ARBA" id="ARBA00023277"/>
    </source>
</evidence>
<gene>
    <name evidence="7" type="ORF">FCK90_02730</name>
</gene>
<protein>
    <submittedName>
        <fullName evidence="7">HAD family phosphatase</fullName>
    </submittedName>
</protein>
<dbReference type="GO" id="GO:0046872">
    <property type="term" value="F:metal ion binding"/>
    <property type="evidence" value="ECO:0007669"/>
    <property type="project" value="UniProtKB-KW"/>
</dbReference>
<accession>A0A5J5L2L4</accession>
<dbReference type="Proteomes" id="UP000325957">
    <property type="component" value="Unassembled WGS sequence"/>
</dbReference>
<dbReference type="InterPro" id="IPR023198">
    <property type="entry name" value="PGP-like_dom2"/>
</dbReference>
<dbReference type="SFLD" id="SFLDG01129">
    <property type="entry name" value="C1.5:_HAD__Beta-PGM__Phosphata"/>
    <property type="match status" value="2"/>
</dbReference>
<evidence type="ECO:0000256" key="2">
    <source>
        <dbReference type="ARBA" id="ARBA00006171"/>
    </source>
</evidence>
<dbReference type="SFLD" id="SFLDS00003">
    <property type="entry name" value="Haloacid_Dehalogenase"/>
    <property type="match status" value="2"/>
</dbReference>
<dbReference type="Gene3D" id="3.40.50.1000">
    <property type="entry name" value="HAD superfamily/HAD-like"/>
    <property type="match status" value="2"/>
</dbReference>
<keyword evidence="8" id="KW-1185">Reference proteome</keyword>
<dbReference type="Gene3D" id="1.10.150.240">
    <property type="entry name" value="Putative phosphatase, domain 2"/>
    <property type="match status" value="2"/>
</dbReference>